<reference evidence="3" key="1">
    <citation type="submission" date="2020-06" db="EMBL/GenBank/DDBJ databases">
        <authorList>
            <consortium name="Plant Systems Biology data submission"/>
        </authorList>
    </citation>
    <scope>NUCLEOTIDE SEQUENCE</scope>
    <source>
        <strain evidence="3">D6</strain>
    </source>
</reference>
<dbReference type="OrthoDB" id="195555at2759"/>
<gene>
    <name evidence="3" type="ORF">SEMRO_827_G207880.1</name>
</gene>
<dbReference type="EMBL" id="CAICTM010000826">
    <property type="protein sequence ID" value="CAB9517056.1"/>
    <property type="molecule type" value="Genomic_DNA"/>
</dbReference>
<sequence length="330" mass="36437">MRKSVLLLLLLHELLSKHSSALTSEQWHRRRFLAGCGCLLGPAIATLNPQNAIADTPAMLYPGGGGASFIRPYYEEGSWKPTNLVTTTLAKERIHAKELSPLSQIALPFSDPETYYPSYLFGAWNIKSTLKSKKYPFGTEVVQSNSLIEGSPRNRNEQVGNSSTYEVHYFSTLANTASNQMTVNLGLGVPKSKVIADRGFNAKSLSRGYKQLVPIEEVDWDYRKDPNQFTLLFGAGALAEDMRPLGQRRAEVYLTARASEEGFDSDTGEPTFCAAERSRTVTLAPGAVIVSDVESVTEFRKIDDNHITAVSRIAVYLTPNPNSREGALWQ</sequence>
<dbReference type="Pfam" id="PF20670">
    <property type="entry name" value="DUF6816"/>
    <property type="match status" value="1"/>
</dbReference>
<dbReference type="InterPro" id="IPR049213">
    <property type="entry name" value="DUF6816"/>
</dbReference>
<evidence type="ECO:0000256" key="1">
    <source>
        <dbReference type="SAM" id="SignalP"/>
    </source>
</evidence>
<evidence type="ECO:0000259" key="2">
    <source>
        <dbReference type="Pfam" id="PF20670"/>
    </source>
</evidence>
<feature type="signal peptide" evidence="1">
    <location>
        <begin position="1"/>
        <end position="21"/>
    </location>
</feature>
<proteinExistence type="predicted"/>
<evidence type="ECO:0000313" key="3">
    <source>
        <dbReference type="EMBL" id="CAB9517056.1"/>
    </source>
</evidence>
<dbReference type="Proteomes" id="UP001153069">
    <property type="component" value="Unassembled WGS sequence"/>
</dbReference>
<name>A0A9N8E975_9STRA</name>
<feature type="domain" description="DUF6816" evidence="2">
    <location>
        <begin position="110"/>
        <end position="320"/>
    </location>
</feature>
<comment type="caution">
    <text evidence="3">The sequence shown here is derived from an EMBL/GenBank/DDBJ whole genome shotgun (WGS) entry which is preliminary data.</text>
</comment>
<protein>
    <recommendedName>
        <fullName evidence="2">DUF6816 domain-containing protein</fullName>
    </recommendedName>
</protein>
<feature type="chain" id="PRO_5040270897" description="DUF6816 domain-containing protein" evidence="1">
    <location>
        <begin position="22"/>
        <end position="330"/>
    </location>
</feature>
<dbReference type="AlphaFoldDB" id="A0A9N8E975"/>
<evidence type="ECO:0000313" key="4">
    <source>
        <dbReference type="Proteomes" id="UP001153069"/>
    </source>
</evidence>
<accession>A0A9N8E975</accession>
<organism evidence="3 4">
    <name type="scientific">Seminavis robusta</name>
    <dbReference type="NCBI Taxonomy" id="568900"/>
    <lineage>
        <taxon>Eukaryota</taxon>
        <taxon>Sar</taxon>
        <taxon>Stramenopiles</taxon>
        <taxon>Ochrophyta</taxon>
        <taxon>Bacillariophyta</taxon>
        <taxon>Bacillariophyceae</taxon>
        <taxon>Bacillariophycidae</taxon>
        <taxon>Naviculales</taxon>
        <taxon>Naviculaceae</taxon>
        <taxon>Seminavis</taxon>
    </lineage>
</organism>
<keyword evidence="4" id="KW-1185">Reference proteome</keyword>
<keyword evidence="1" id="KW-0732">Signal</keyword>